<organism evidence="2 3">
    <name type="scientific">Cercopithifilaria johnstoni</name>
    <dbReference type="NCBI Taxonomy" id="2874296"/>
    <lineage>
        <taxon>Eukaryota</taxon>
        <taxon>Metazoa</taxon>
        <taxon>Ecdysozoa</taxon>
        <taxon>Nematoda</taxon>
        <taxon>Chromadorea</taxon>
        <taxon>Rhabditida</taxon>
        <taxon>Spirurina</taxon>
        <taxon>Spiruromorpha</taxon>
        <taxon>Filarioidea</taxon>
        <taxon>Onchocercidae</taxon>
        <taxon>Cercopithifilaria</taxon>
    </lineage>
</organism>
<evidence type="ECO:0000313" key="3">
    <source>
        <dbReference type="Proteomes" id="UP000746747"/>
    </source>
</evidence>
<dbReference type="Proteomes" id="UP000746747">
    <property type="component" value="Unassembled WGS sequence"/>
</dbReference>
<feature type="region of interest" description="Disordered" evidence="1">
    <location>
        <begin position="24"/>
        <end position="58"/>
    </location>
</feature>
<gene>
    <name evidence="2" type="ORF">CJOHNSTONI_LOCUS2189</name>
</gene>
<sequence>MAVKSTMIQFTPSAPVIENHDDLPSSIRMIHDPPPYSPSQPSHSRYERSQNRSECSEPFLTRISRKSQRLRQCNINIMLKIALFQGLIA</sequence>
<dbReference type="OrthoDB" id="10573660at2759"/>
<proteinExistence type="predicted"/>
<evidence type="ECO:0000313" key="2">
    <source>
        <dbReference type="EMBL" id="CAG9531816.1"/>
    </source>
</evidence>
<name>A0A8J2M200_9BILA</name>
<accession>A0A8J2M200</accession>
<keyword evidence="3" id="KW-1185">Reference proteome</keyword>
<evidence type="ECO:0000256" key="1">
    <source>
        <dbReference type="SAM" id="MobiDB-lite"/>
    </source>
</evidence>
<dbReference type="AlphaFoldDB" id="A0A8J2M200"/>
<feature type="compositionally biased region" description="Basic and acidic residues" evidence="1">
    <location>
        <begin position="44"/>
        <end position="55"/>
    </location>
</feature>
<reference evidence="2" key="1">
    <citation type="submission" date="2021-09" db="EMBL/GenBank/DDBJ databases">
        <authorList>
            <consortium name="Pathogen Informatics"/>
        </authorList>
    </citation>
    <scope>NUCLEOTIDE SEQUENCE</scope>
</reference>
<feature type="non-terminal residue" evidence="2">
    <location>
        <position position="1"/>
    </location>
</feature>
<comment type="caution">
    <text evidence="2">The sequence shown here is derived from an EMBL/GenBank/DDBJ whole genome shotgun (WGS) entry which is preliminary data.</text>
</comment>
<protein>
    <submittedName>
        <fullName evidence="2">Uncharacterized protein</fullName>
    </submittedName>
</protein>
<dbReference type="EMBL" id="CAKAEH010000765">
    <property type="protein sequence ID" value="CAG9531816.1"/>
    <property type="molecule type" value="Genomic_DNA"/>
</dbReference>